<dbReference type="RefSeq" id="YP_010798162.1">
    <property type="nucleotide sequence ID" value="NC_076340.1"/>
</dbReference>
<proteinExistence type="predicted"/>
<dbReference type="GeneID" id="80536244"/>
<accession>A0A6B9LRD7</accession>
<evidence type="ECO:0000313" key="1">
    <source>
        <dbReference type="EMBL" id="QHB43561.1"/>
    </source>
</evidence>
<organism evidence="1 2">
    <name type="scientific">psittacine adenovirus 7</name>
    <dbReference type="NCBI Taxonomy" id="2848040"/>
    <lineage>
        <taxon>Viruses</taxon>
        <taxon>Varidnaviria</taxon>
        <taxon>Bamfordvirae</taxon>
        <taxon>Preplasmiviricota</taxon>
        <taxon>Polisuviricotina</taxon>
        <taxon>Pharingeaviricetes</taxon>
        <taxon>Rowavirales</taxon>
        <taxon>Adenoviridae</taxon>
        <taxon>Siadenovirus</taxon>
        <taxon>Siadenovirus sanguineae</taxon>
        <taxon>Psittacine siadenovirus E</taxon>
    </lineage>
</organism>
<reference evidence="1 2" key="1">
    <citation type="journal article" date="2019" name="Vet. Microbiol.">
        <title>Disease surveillance in wild Victorian cacatuids reveals co-infection with multiple agents and detection of novel avian viruses.</title>
        <authorList>
            <person name="Sutherland M."/>
            <person name="Sarker S."/>
            <person name="Vaz P.K."/>
            <person name="Legione A.R."/>
            <person name="Devlin J.M."/>
            <person name="Macwhirter P.L."/>
            <person name="Whiteley P.L."/>
            <person name="Raidal S.R."/>
        </authorList>
    </citation>
    <scope>NUCLEOTIDE SEQUENCE [LARGE SCALE GENOMIC DNA]</scope>
    <source>
        <strain evidence="1">CorAdV1/Melbourne/2015</strain>
    </source>
</reference>
<evidence type="ECO:0000313" key="2">
    <source>
        <dbReference type="Proteomes" id="UP000681220"/>
    </source>
</evidence>
<protein>
    <submittedName>
        <fullName evidence="1">Uncharacterized protein</fullName>
    </submittedName>
</protein>
<keyword evidence="2" id="KW-1185">Reference proteome</keyword>
<dbReference type="KEGG" id="vg:80536244"/>
<name>A0A6B9LRD7_9ADEN</name>
<dbReference type="EMBL" id="MK227353">
    <property type="protein sequence ID" value="QHB43561.1"/>
    <property type="molecule type" value="Genomic_DNA"/>
</dbReference>
<dbReference type="Proteomes" id="UP000681220">
    <property type="component" value="Segment"/>
</dbReference>
<sequence length="238" mass="27372">MLFAENLYKPVIPLNAAFAKMPLTWWLQADTHFDEENPNHLDLCLTLQAYALERKEENKVTINIHKEIEPELNAIYDSQIDTWLGASMVKTAVFTTGKGDILLRQLFATAATSFVEAECAGKHLRSILEKSYREQFGDLIIPGWIKVSLLAHHNSPALPTLRTDVNKPLVLLIATEDAPKYAEFSGNEFSKEFVFHLRDYTVKEVQDELTEYYELQCPFKYIEETPDNTPMSVFEYFE</sequence>